<evidence type="ECO:0000313" key="1">
    <source>
        <dbReference type="EMBL" id="UTZ29987.1"/>
    </source>
</evidence>
<gene>
    <name evidence="1" type="ORF">HB762_00425</name>
</gene>
<protein>
    <submittedName>
        <fullName evidence="1">Uncharacterized protein</fullName>
    </submittedName>
</protein>
<dbReference type="Proteomes" id="UP001059912">
    <property type="component" value="Chromosome 1"/>
</dbReference>
<dbReference type="RefSeq" id="WP_255899349.1">
    <property type="nucleotide sequence ID" value="NZ_CP050463.1"/>
</dbReference>
<keyword evidence="2" id="KW-1185">Reference proteome</keyword>
<name>A0ABY5I8G3_9VIBR</name>
<evidence type="ECO:0000313" key="2">
    <source>
        <dbReference type="Proteomes" id="UP001059912"/>
    </source>
</evidence>
<reference evidence="1" key="1">
    <citation type="submission" date="2020-03" db="EMBL/GenBank/DDBJ databases">
        <title>Five strains of Vibrio campbellii isolated from Mariana Trench.</title>
        <authorList>
            <person name="Liang J."/>
            <person name="Zhang X.-H."/>
        </authorList>
    </citation>
    <scope>NUCLEOTIDE SEQUENCE</scope>
    <source>
        <strain evidence="1">LJC013</strain>
    </source>
</reference>
<organism evidence="1 2">
    <name type="scientific">Vibrio campbellii</name>
    <dbReference type="NCBI Taxonomy" id="680"/>
    <lineage>
        <taxon>Bacteria</taxon>
        <taxon>Pseudomonadati</taxon>
        <taxon>Pseudomonadota</taxon>
        <taxon>Gammaproteobacteria</taxon>
        <taxon>Vibrionales</taxon>
        <taxon>Vibrionaceae</taxon>
        <taxon>Vibrio</taxon>
    </lineage>
</organism>
<proteinExistence type="predicted"/>
<sequence>MITTYKIRLGSTVKRRGATEIDSLSRAWWTGIQMGTAKCRLCTVTARTELYVKITNHRFQRNAPEALTIKIERGLTT</sequence>
<accession>A0ABY5I8G3</accession>
<dbReference type="EMBL" id="CP050470">
    <property type="protein sequence ID" value="UTZ29987.1"/>
    <property type="molecule type" value="Genomic_DNA"/>
</dbReference>